<dbReference type="AlphaFoldDB" id="A0A238LE65"/>
<evidence type="ECO:0000313" key="2">
    <source>
        <dbReference type="Proteomes" id="UP000201613"/>
    </source>
</evidence>
<accession>A0A238LE65</accession>
<dbReference type="EMBL" id="FXZK01000003">
    <property type="protein sequence ID" value="SMY07882.1"/>
    <property type="molecule type" value="Genomic_DNA"/>
</dbReference>
<keyword evidence="2" id="KW-1185">Reference proteome</keyword>
<gene>
    <name evidence="1" type="ORF">LOM8899_02025</name>
</gene>
<sequence length="100" mass="10341">MALSQIEDMTFHRLLPLLALIASPALSAGSDPLPLGIDGPWIAIPAATDVNIGPLSDDAIAALADLDGDPSITTDQEAAMIALLMQVLGSNPRRDAPLDD</sequence>
<protein>
    <submittedName>
        <fullName evidence="1">Uncharacterized protein</fullName>
    </submittedName>
</protein>
<name>A0A238LE65_9RHOB</name>
<dbReference type="Proteomes" id="UP000201613">
    <property type="component" value="Unassembled WGS sequence"/>
</dbReference>
<evidence type="ECO:0000313" key="1">
    <source>
        <dbReference type="EMBL" id="SMY07882.1"/>
    </source>
</evidence>
<reference evidence="1 2" key="1">
    <citation type="submission" date="2017-05" db="EMBL/GenBank/DDBJ databases">
        <authorList>
            <person name="Song R."/>
            <person name="Chenine A.L."/>
            <person name="Ruprecht R.M."/>
        </authorList>
    </citation>
    <scope>NUCLEOTIDE SEQUENCE [LARGE SCALE GENOMIC DNA]</scope>
    <source>
        <strain evidence="1 2">CECT 8899</strain>
    </source>
</reference>
<organism evidence="1 2">
    <name type="scientific">Flavimaricola marinus</name>
    <dbReference type="NCBI Taxonomy" id="1819565"/>
    <lineage>
        <taxon>Bacteria</taxon>
        <taxon>Pseudomonadati</taxon>
        <taxon>Pseudomonadota</taxon>
        <taxon>Alphaproteobacteria</taxon>
        <taxon>Rhodobacterales</taxon>
        <taxon>Paracoccaceae</taxon>
        <taxon>Flavimaricola</taxon>
    </lineage>
</organism>
<proteinExistence type="predicted"/>